<evidence type="ECO:0000313" key="4">
    <source>
        <dbReference type="Proteomes" id="UP001152803"/>
    </source>
</evidence>
<name>A0A9Q1HYA3_CONCO</name>
<sequence>MTTANCSGNEELDFRLIFGEDGQQQSLGPADLEPDDNSSFYIVNVGQPQTVPNQPIGVPRHGPQTHAPLVPAHRAYDSAYEPQGSKYGPSVGRRAFECPSIQITSISPSCLQDMEAGRGAGREGEEQHLSRGHLYLPLDVAYRDASLSPSPCSSLSSRSWFSDASSCGSFSPAFDDVETELNEAAARFTLGSPLASPADEPWPPQPGLPPLRPPALLHSPRASVTDENWLSPRPPSRPSSRPASPCGKRRHSSAELCHPGPASPRLSPAPTPGASPRGSVTEDSWAGYPSVAGPPPFHCCSSELDVPSKTRKTSPARPALCSQADPAPEDPGSGSPSRETPAEDPHGPKKDGPPEQFLSVPSHLTWSKPKPGHTPIFRASSLPPLDWPLPSQFGQYELQVEVHPKAHHRAHYETEGSRGAVKAASGGHPVVKLIGYNEKPVNLQMFIGTADDRYLRPHAFYQVHRITGKTVATPSQEIIITSTKVLEIPLLPENNMSASIDCAGILKLRNSDIELRKGETDIGRKNTRVRAVFRVHVPQPGGKVLSLQAASIPVSRSAC</sequence>
<feature type="region of interest" description="Disordered" evidence="1">
    <location>
        <begin position="19"/>
        <end position="40"/>
    </location>
</feature>
<feature type="compositionally biased region" description="Pro residues" evidence="1">
    <location>
        <begin position="200"/>
        <end position="213"/>
    </location>
</feature>
<dbReference type="PANTHER" id="PTHR12533:SF6">
    <property type="entry name" value="NUCLEAR FACTOR OF ACTIVATED T-CELLS, CYTOPLASMIC 3"/>
    <property type="match status" value="1"/>
</dbReference>
<keyword evidence="4" id="KW-1185">Reference proteome</keyword>
<accession>A0A9Q1HYA3</accession>
<dbReference type="GO" id="GO:0005667">
    <property type="term" value="C:transcription regulator complex"/>
    <property type="evidence" value="ECO:0007669"/>
    <property type="project" value="TreeGrafter"/>
</dbReference>
<dbReference type="SUPFAM" id="SSF49417">
    <property type="entry name" value="p53-like transcription factors"/>
    <property type="match status" value="1"/>
</dbReference>
<dbReference type="InterPro" id="IPR008967">
    <property type="entry name" value="p53-like_TF_DNA-bd_sf"/>
</dbReference>
<organism evidence="3 4">
    <name type="scientific">Conger conger</name>
    <name type="common">Conger eel</name>
    <name type="synonym">Muraena conger</name>
    <dbReference type="NCBI Taxonomy" id="82655"/>
    <lineage>
        <taxon>Eukaryota</taxon>
        <taxon>Metazoa</taxon>
        <taxon>Chordata</taxon>
        <taxon>Craniata</taxon>
        <taxon>Vertebrata</taxon>
        <taxon>Euteleostomi</taxon>
        <taxon>Actinopterygii</taxon>
        <taxon>Neopterygii</taxon>
        <taxon>Teleostei</taxon>
        <taxon>Anguilliformes</taxon>
        <taxon>Congridae</taxon>
        <taxon>Conger</taxon>
    </lineage>
</organism>
<proteinExistence type="predicted"/>
<dbReference type="PROSITE" id="PS50254">
    <property type="entry name" value="REL_2"/>
    <property type="match status" value="1"/>
</dbReference>
<dbReference type="PANTHER" id="PTHR12533">
    <property type="entry name" value="NFAT"/>
    <property type="match status" value="1"/>
</dbReference>
<dbReference type="InterPro" id="IPR011539">
    <property type="entry name" value="RHD_DNA_bind_dom"/>
</dbReference>
<comment type="caution">
    <text evidence="3">The sequence shown here is derived from an EMBL/GenBank/DDBJ whole genome shotgun (WGS) entry which is preliminary data.</text>
</comment>
<dbReference type="GO" id="GO:0033173">
    <property type="term" value="P:calcineurin-NFAT signaling cascade"/>
    <property type="evidence" value="ECO:0007669"/>
    <property type="project" value="TreeGrafter"/>
</dbReference>
<dbReference type="FunFam" id="2.60.40.340:FF:000001">
    <property type="entry name" value="Nuclear factor of activated T-cells, cytoplasmic, calcineurin-dependent 2"/>
    <property type="match status" value="1"/>
</dbReference>
<dbReference type="InterPro" id="IPR037059">
    <property type="entry name" value="RHD_DNA_bind_dom_sf"/>
</dbReference>
<dbReference type="AlphaFoldDB" id="A0A9Q1HYA3"/>
<evidence type="ECO:0000313" key="3">
    <source>
        <dbReference type="EMBL" id="KAJ8272171.1"/>
    </source>
</evidence>
<dbReference type="EMBL" id="JAFJMO010000007">
    <property type="protein sequence ID" value="KAJ8272171.1"/>
    <property type="molecule type" value="Genomic_DNA"/>
</dbReference>
<protein>
    <recommendedName>
        <fullName evidence="2">RHD domain-containing protein</fullName>
    </recommendedName>
</protein>
<dbReference type="InterPro" id="IPR008366">
    <property type="entry name" value="NFAT"/>
</dbReference>
<evidence type="ECO:0000256" key="1">
    <source>
        <dbReference type="SAM" id="MobiDB-lite"/>
    </source>
</evidence>
<dbReference type="Proteomes" id="UP001152803">
    <property type="component" value="Unassembled WGS sequence"/>
</dbReference>
<dbReference type="Pfam" id="PF00554">
    <property type="entry name" value="RHD_DNA_bind"/>
    <property type="match status" value="1"/>
</dbReference>
<dbReference type="OrthoDB" id="5346094at2759"/>
<dbReference type="GO" id="GO:0000981">
    <property type="term" value="F:DNA-binding transcription factor activity, RNA polymerase II-specific"/>
    <property type="evidence" value="ECO:0007669"/>
    <property type="project" value="TreeGrafter"/>
</dbReference>
<gene>
    <name evidence="3" type="ORF">COCON_G00110300</name>
</gene>
<evidence type="ECO:0000259" key="2">
    <source>
        <dbReference type="PROSITE" id="PS50254"/>
    </source>
</evidence>
<feature type="region of interest" description="Disordered" evidence="1">
    <location>
        <begin position="192"/>
        <end position="292"/>
    </location>
</feature>
<feature type="compositionally biased region" description="Basic and acidic residues" evidence="1">
    <location>
        <begin position="340"/>
        <end position="353"/>
    </location>
</feature>
<dbReference type="Gene3D" id="2.60.40.340">
    <property type="entry name" value="Rel homology domain (RHD), DNA-binding domain"/>
    <property type="match status" value="1"/>
</dbReference>
<dbReference type="GO" id="GO:0000978">
    <property type="term" value="F:RNA polymerase II cis-regulatory region sequence-specific DNA binding"/>
    <property type="evidence" value="ECO:0007669"/>
    <property type="project" value="TreeGrafter"/>
</dbReference>
<feature type="domain" description="RHD" evidence="2">
    <location>
        <begin position="380"/>
        <end position="559"/>
    </location>
</feature>
<feature type="region of interest" description="Disordered" evidence="1">
    <location>
        <begin position="306"/>
        <end position="377"/>
    </location>
</feature>
<reference evidence="3" key="1">
    <citation type="journal article" date="2023" name="Science">
        <title>Genome structures resolve the early diversification of teleost fishes.</title>
        <authorList>
            <person name="Parey E."/>
            <person name="Louis A."/>
            <person name="Montfort J."/>
            <person name="Bouchez O."/>
            <person name="Roques C."/>
            <person name="Iampietro C."/>
            <person name="Lluch J."/>
            <person name="Castinel A."/>
            <person name="Donnadieu C."/>
            <person name="Desvignes T."/>
            <person name="Floi Bucao C."/>
            <person name="Jouanno E."/>
            <person name="Wen M."/>
            <person name="Mejri S."/>
            <person name="Dirks R."/>
            <person name="Jansen H."/>
            <person name="Henkel C."/>
            <person name="Chen W.J."/>
            <person name="Zahm M."/>
            <person name="Cabau C."/>
            <person name="Klopp C."/>
            <person name="Thompson A.W."/>
            <person name="Robinson-Rechavi M."/>
            <person name="Braasch I."/>
            <person name="Lecointre G."/>
            <person name="Bobe J."/>
            <person name="Postlethwait J.H."/>
            <person name="Berthelot C."/>
            <person name="Roest Crollius H."/>
            <person name="Guiguen Y."/>
        </authorList>
    </citation>
    <scope>NUCLEOTIDE SEQUENCE</scope>
    <source>
        <strain evidence="3">Concon-B</strain>
    </source>
</reference>
<dbReference type="PRINTS" id="PR01789">
    <property type="entry name" value="NUCFACTORATC"/>
</dbReference>